<dbReference type="PRINTS" id="PR00039">
    <property type="entry name" value="HTHLYSR"/>
</dbReference>
<comment type="caution">
    <text evidence="6">The sequence shown here is derived from an EMBL/GenBank/DDBJ whole genome shotgun (WGS) entry which is preliminary data.</text>
</comment>
<dbReference type="EMBL" id="JACHXY010000002">
    <property type="protein sequence ID" value="MBB3158534.1"/>
    <property type="molecule type" value="Genomic_DNA"/>
</dbReference>
<comment type="similarity">
    <text evidence="1">Belongs to the LysR transcriptional regulatory family.</text>
</comment>
<dbReference type="FunFam" id="1.10.10.10:FF:000001">
    <property type="entry name" value="LysR family transcriptional regulator"/>
    <property type="match status" value="1"/>
</dbReference>
<keyword evidence="3" id="KW-0238">DNA-binding</keyword>
<name>A0A7W5CJP3_9MICO</name>
<dbReference type="Proteomes" id="UP000543579">
    <property type="component" value="Unassembled WGS sequence"/>
</dbReference>
<dbReference type="Gene3D" id="3.40.190.10">
    <property type="entry name" value="Periplasmic binding protein-like II"/>
    <property type="match status" value="2"/>
</dbReference>
<dbReference type="InterPro" id="IPR036390">
    <property type="entry name" value="WH_DNA-bd_sf"/>
</dbReference>
<dbReference type="SUPFAM" id="SSF53850">
    <property type="entry name" value="Periplasmic binding protein-like II"/>
    <property type="match status" value="1"/>
</dbReference>
<dbReference type="PANTHER" id="PTHR30346:SF29">
    <property type="entry name" value="LYSR SUBSTRATE-BINDING"/>
    <property type="match status" value="1"/>
</dbReference>
<evidence type="ECO:0000313" key="6">
    <source>
        <dbReference type="EMBL" id="MBB3158534.1"/>
    </source>
</evidence>
<dbReference type="InterPro" id="IPR005119">
    <property type="entry name" value="LysR_subst-bd"/>
</dbReference>
<dbReference type="InterPro" id="IPR036388">
    <property type="entry name" value="WH-like_DNA-bd_sf"/>
</dbReference>
<accession>A0A7W5CJP3</accession>
<dbReference type="GO" id="GO:0003677">
    <property type="term" value="F:DNA binding"/>
    <property type="evidence" value="ECO:0007669"/>
    <property type="project" value="UniProtKB-KW"/>
</dbReference>
<evidence type="ECO:0000256" key="3">
    <source>
        <dbReference type="ARBA" id="ARBA00023125"/>
    </source>
</evidence>
<dbReference type="Pfam" id="PF00126">
    <property type="entry name" value="HTH_1"/>
    <property type="match status" value="1"/>
</dbReference>
<dbReference type="InterPro" id="IPR000847">
    <property type="entry name" value="LysR_HTH_N"/>
</dbReference>
<dbReference type="CDD" id="cd08423">
    <property type="entry name" value="PBP2_LTTR_like_6"/>
    <property type="match status" value="1"/>
</dbReference>
<sequence length="330" mass="34756">MHENHRFCLCIGVTDADDDLDAHSLRVVKAISDTGSITAAARQLGYSQPAVSQQLRRLERRAGMPIVERVGRGVRLTEAGRVLARHAAAVTTALDAAAGDLAELRGLRAGRVRIAAFPSASSTVVPRVIAAVTARRPGVSISFVELEPPEAILAVREDRADIALTYSYPGDRRELDLAATGLAVRTVGGDDTVLVLPVDHPAAEGPIDLSRLAGERWIAGCPQCRGHLLEACARAGFVPDIAFETDNYIAVENLVAQGVGVAILPRMAVASMPLLSGIAVPRLPDAEARTLHVVTARGAENVPAVGVALGAVTDVLADYPHPSGRAARRR</sequence>
<dbReference type="InterPro" id="IPR011991">
    <property type="entry name" value="ArsR-like_HTH"/>
</dbReference>
<protein>
    <submittedName>
        <fullName evidence="6">Molybdate transport repressor ModE-like protein</fullName>
    </submittedName>
</protein>
<keyword evidence="4" id="KW-0804">Transcription</keyword>
<dbReference type="GO" id="GO:0032993">
    <property type="term" value="C:protein-DNA complex"/>
    <property type="evidence" value="ECO:0007669"/>
    <property type="project" value="TreeGrafter"/>
</dbReference>
<dbReference type="AlphaFoldDB" id="A0A7W5CJP3"/>
<dbReference type="Gene3D" id="1.10.10.10">
    <property type="entry name" value="Winged helix-like DNA-binding domain superfamily/Winged helix DNA-binding domain"/>
    <property type="match status" value="1"/>
</dbReference>
<dbReference type="Pfam" id="PF03466">
    <property type="entry name" value="LysR_substrate"/>
    <property type="match status" value="1"/>
</dbReference>
<keyword evidence="2" id="KW-0805">Transcription regulation</keyword>
<dbReference type="PANTHER" id="PTHR30346">
    <property type="entry name" value="TRANSCRIPTIONAL DUAL REGULATOR HCAR-RELATED"/>
    <property type="match status" value="1"/>
</dbReference>
<organism evidence="6 7">
    <name type="scientific">Microbacterium proteolyticum</name>
    <dbReference type="NCBI Taxonomy" id="1572644"/>
    <lineage>
        <taxon>Bacteria</taxon>
        <taxon>Bacillati</taxon>
        <taxon>Actinomycetota</taxon>
        <taxon>Actinomycetes</taxon>
        <taxon>Micrococcales</taxon>
        <taxon>Microbacteriaceae</taxon>
        <taxon>Microbacterium</taxon>
    </lineage>
</organism>
<dbReference type="SUPFAM" id="SSF46785">
    <property type="entry name" value="Winged helix' DNA-binding domain"/>
    <property type="match status" value="1"/>
</dbReference>
<dbReference type="GO" id="GO:0003700">
    <property type="term" value="F:DNA-binding transcription factor activity"/>
    <property type="evidence" value="ECO:0007669"/>
    <property type="project" value="InterPro"/>
</dbReference>
<evidence type="ECO:0000256" key="2">
    <source>
        <dbReference type="ARBA" id="ARBA00023015"/>
    </source>
</evidence>
<evidence type="ECO:0000256" key="4">
    <source>
        <dbReference type="ARBA" id="ARBA00023163"/>
    </source>
</evidence>
<feature type="domain" description="HTH lysR-type" evidence="5">
    <location>
        <begin position="20"/>
        <end position="77"/>
    </location>
</feature>
<proteinExistence type="inferred from homology"/>
<evidence type="ECO:0000313" key="7">
    <source>
        <dbReference type="Proteomes" id="UP000543579"/>
    </source>
</evidence>
<evidence type="ECO:0000259" key="5">
    <source>
        <dbReference type="PROSITE" id="PS50931"/>
    </source>
</evidence>
<evidence type="ECO:0000256" key="1">
    <source>
        <dbReference type="ARBA" id="ARBA00009437"/>
    </source>
</evidence>
<dbReference type="PROSITE" id="PS50931">
    <property type="entry name" value="HTH_LYSR"/>
    <property type="match status" value="1"/>
</dbReference>
<dbReference type="CDD" id="cd00090">
    <property type="entry name" value="HTH_ARSR"/>
    <property type="match status" value="1"/>
</dbReference>
<reference evidence="6 7" key="1">
    <citation type="submission" date="2020-08" db="EMBL/GenBank/DDBJ databases">
        <title>Genomic Encyclopedia of Type Strains, Phase III (KMG-III): the genomes of soil and plant-associated and newly described type strains.</title>
        <authorList>
            <person name="Whitman W."/>
        </authorList>
    </citation>
    <scope>NUCLEOTIDE SEQUENCE [LARGE SCALE GENOMIC DNA]</scope>
    <source>
        <strain evidence="6 7">CECT 8356</strain>
    </source>
</reference>
<gene>
    <name evidence="6" type="ORF">FHS07_002230</name>
</gene>